<feature type="signal peptide" evidence="2">
    <location>
        <begin position="1"/>
        <end position="21"/>
    </location>
</feature>
<evidence type="ECO:0000256" key="2">
    <source>
        <dbReference type="SAM" id="SignalP"/>
    </source>
</evidence>
<organism evidence="3 4">
    <name type="scientific">Cupriavidus pauculus</name>
    <dbReference type="NCBI Taxonomy" id="82633"/>
    <lineage>
        <taxon>Bacteria</taxon>
        <taxon>Pseudomonadati</taxon>
        <taxon>Pseudomonadota</taxon>
        <taxon>Betaproteobacteria</taxon>
        <taxon>Burkholderiales</taxon>
        <taxon>Burkholderiaceae</taxon>
        <taxon>Cupriavidus</taxon>
    </lineage>
</organism>
<protein>
    <recommendedName>
        <fullName evidence="5">DUF4148 domain-containing protein</fullName>
    </recommendedName>
</protein>
<reference evidence="4" key="1">
    <citation type="submission" date="2018-11" db="EMBL/GenBank/DDBJ databases">
        <title>FDA dAtabase for Regulatory Grade micrObial Sequences (FDA-ARGOS): Supporting development and validation of Infectious Disease Dx tests.</title>
        <authorList>
            <person name="Goldberg B."/>
            <person name="Campos J."/>
            <person name="Tallon L."/>
            <person name="Sadzewicz L."/>
            <person name="Zhao X."/>
            <person name="Vavikolanu K."/>
            <person name="Mehta A."/>
            <person name="Aluvathingal J."/>
            <person name="Nadendla S."/>
            <person name="Geyer C."/>
            <person name="Nandy P."/>
            <person name="Yan Y."/>
            <person name="Sichtig H."/>
        </authorList>
    </citation>
    <scope>NUCLEOTIDE SEQUENCE [LARGE SCALE GENOMIC DNA]</scope>
    <source>
        <strain evidence="4">FDAARGOS_614</strain>
        <plasmid evidence="4">unnamed2</plasmid>
    </source>
</reference>
<keyword evidence="2" id="KW-0732">Signal</keyword>
<gene>
    <name evidence="3" type="ORF">EHF44_27150</name>
</gene>
<feature type="compositionally biased region" description="Polar residues" evidence="1">
    <location>
        <begin position="25"/>
        <end position="34"/>
    </location>
</feature>
<dbReference type="OrthoDB" id="8966604at2"/>
<evidence type="ECO:0008006" key="5">
    <source>
        <dbReference type="Google" id="ProtNLM"/>
    </source>
</evidence>
<geneLocation type="plasmid" evidence="3">
    <name>unnamed2</name>
</geneLocation>
<feature type="compositionally biased region" description="Polar residues" evidence="1">
    <location>
        <begin position="113"/>
        <end position="123"/>
    </location>
</feature>
<dbReference type="Proteomes" id="UP000270411">
    <property type="component" value="Plasmid unnamed2"/>
</dbReference>
<dbReference type="EMBL" id="CP033971">
    <property type="protein sequence ID" value="AZG17151.1"/>
    <property type="molecule type" value="Genomic_DNA"/>
</dbReference>
<name>A0A3G8H9H0_9BURK</name>
<evidence type="ECO:0000256" key="1">
    <source>
        <dbReference type="SAM" id="MobiDB-lite"/>
    </source>
</evidence>
<dbReference type="RefSeq" id="WP_124686880.1">
    <property type="nucleotide sequence ID" value="NZ_CP033971.1"/>
</dbReference>
<evidence type="ECO:0000313" key="4">
    <source>
        <dbReference type="Proteomes" id="UP000270411"/>
    </source>
</evidence>
<feature type="chain" id="PRO_5018319845" description="DUF4148 domain-containing protein" evidence="2">
    <location>
        <begin position="22"/>
        <end position="123"/>
    </location>
</feature>
<sequence>METTRRLLTVALLVALLPGGAARGQSQNNGSAASAISEAVQEGSNPYRPPSAVNPENKSDASYEEQRRARCDQLRRDIEETDRKRTYTSPGTATTSAQGRAIPKLERDKTLKRLQQSYRQNCS</sequence>
<feature type="compositionally biased region" description="Polar residues" evidence="1">
    <location>
        <begin position="87"/>
        <end position="98"/>
    </location>
</feature>
<evidence type="ECO:0000313" key="3">
    <source>
        <dbReference type="EMBL" id="AZG17151.1"/>
    </source>
</evidence>
<feature type="region of interest" description="Disordered" evidence="1">
    <location>
        <begin position="21"/>
        <end position="123"/>
    </location>
</feature>
<dbReference type="AlphaFoldDB" id="A0A3G8H9H0"/>
<keyword evidence="3" id="KW-0614">Plasmid</keyword>
<feature type="compositionally biased region" description="Basic and acidic residues" evidence="1">
    <location>
        <begin position="57"/>
        <end position="85"/>
    </location>
</feature>
<proteinExistence type="predicted"/>
<accession>A0A3G8H9H0</accession>
<dbReference type="KEGG" id="cpau:EHF44_27150"/>